<proteinExistence type="predicted"/>
<dbReference type="RefSeq" id="WP_245801022.1">
    <property type="nucleotide sequence ID" value="NZ_FUZF01000008.1"/>
</dbReference>
<gene>
    <name evidence="1" type="ORF">SAMN05660841_02121</name>
</gene>
<keyword evidence="2" id="KW-1185">Reference proteome</keyword>
<dbReference type="STRING" id="1513896.SAMN05660841_02121"/>
<dbReference type="Proteomes" id="UP000190150">
    <property type="component" value="Unassembled WGS sequence"/>
</dbReference>
<reference evidence="2" key="1">
    <citation type="submission" date="2017-02" db="EMBL/GenBank/DDBJ databases">
        <authorList>
            <person name="Varghese N."/>
            <person name="Submissions S."/>
        </authorList>
    </citation>
    <scope>NUCLEOTIDE SEQUENCE [LARGE SCALE GENOMIC DNA]</scope>
    <source>
        <strain evidence="2">DSM 24091</strain>
    </source>
</reference>
<name>A0A1T5DSG8_9SPHI</name>
<evidence type="ECO:0000313" key="2">
    <source>
        <dbReference type="Proteomes" id="UP000190150"/>
    </source>
</evidence>
<organism evidence="1 2">
    <name type="scientific">Sphingobacterium nematocida</name>
    <dbReference type="NCBI Taxonomy" id="1513896"/>
    <lineage>
        <taxon>Bacteria</taxon>
        <taxon>Pseudomonadati</taxon>
        <taxon>Bacteroidota</taxon>
        <taxon>Sphingobacteriia</taxon>
        <taxon>Sphingobacteriales</taxon>
        <taxon>Sphingobacteriaceae</taxon>
        <taxon>Sphingobacterium</taxon>
    </lineage>
</organism>
<dbReference type="EMBL" id="FUZF01000008">
    <property type="protein sequence ID" value="SKB74353.1"/>
    <property type="molecule type" value="Genomic_DNA"/>
</dbReference>
<protein>
    <submittedName>
        <fullName evidence="1">Uncharacterized protein</fullName>
    </submittedName>
</protein>
<dbReference type="AlphaFoldDB" id="A0A1T5DSG8"/>
<dbReference type="Gene3D" id="2.60.40.2340">
    <property type="match status" value="1"/>
</dbReference>
<dbReference type="PROSITE" id="PS51257">
    <property type="entry name" value="PROKAR_LIPOPROTEIN"/>
    <property type="match status" value="1"/>
</dbReference>
<accession>A0A1T5DSG8</accession>
<evidence type="ECO:0000313" key="1">
    <source>
        <dbReference type="EMBL" id="SKB74353.1"/>
    </source>
</evidence>
<sequence length="55" mass="6163">MKHKFTILLTLLVTLLLSSCIKDEPLNMEADIVAVNIEEGTFLTEPLITNNAIFM</sequence>